<keyword evidence="3" id="KW-1185">Reference proteome</keyword>
<dbReference type="STRING" id="231916.A0A409VGG1"/>
<dbReference type="InParanoid" id="A0A409VGG1"/>
<feature type="region of interest" description="Disordered" evidence="1">
    <location>
        <begin position="48"/>
        <end position="106"/>
    </location>
</feature>
<dbReference type="EMBL" id="NHYE01005655">
    <property type="protein sequence ID" value="PPQ65349.1"/>
    <property type="molecule type" value="Genomic_DNA"/>
</dbReference>
<feature type="compositionally biased region" description="Polar residues" evidence="1">
    <location>
        <begin position="79"/>
        <end position="89"/>
    </location>
</feature>
<sequence length="256" mass="29437">MAAFARPSQAFQQAVALSYPRNDSQFYFCTPEQVQRISTWRMNIQHCTDTSEASTSQSTSSRSRHRQQKPYARPEQRTSARNSVSSDNYVTDGFEQPTPRHPVHVPTQPVEDHELLQSGQVHYIAKPRKSNDLPDPARNPLVTRRQDDIEQEYLRVAHFFENLQDQKRDLEESYIRQASPALMQRIMDVGASIQRVTNSAQYIVAYSHELGLNVNFSALILHIQQQRASVKPAPRQATIQMPQPRAFGEGWKFNQM</sequence>
<feature type="compositionally biased region" description="Low complexity" evidence="1">
    <location>
        <begin position="50"/>
        <end position="61"/>
    </location>
</feature>
<accession>A0A409VGG1</accession>
<name>A0A409VGG1_9AGAR</name>
<dbReference type="OrthoDB" id="3031034at2759"/>
<protein>
    <submittedName>
        <fullName evidence="2">Uncharacterized protein</fullName>
    </submittedName>
</protein>
<evidence type="ECO:0000256" key="1">
    <source>
        <dbReference type="SAM" id="MobiDB-lite"/>
    </source>
</evidence>
<proteinExistence type="predicted"/>
<reference evidence="2 3" key="1">
    <citation type="journal article" date="2018" name="Evol. Lett.">
        <title>Horizontal gene cluster transfer increased hallucinogenic mushroom diversity.</title>
        <authorList>
            <person name="Reynolds H.T."/>
            <person name="Vijayakumar V."/>
            <person name="Gluck-Thaler E."/>
            <person name="Korotkin H.B."/>
            <person name="Matheny P.B."/>
            <person name="Slot J.C."/>
        </authorList>
    </citation>
    <scope>NUCLEOTIDE SEQUENCE [LARGE SCALE GENOMIC DNA]</scope>
    <source>
        <strain evidence="2 3">SRW20</strain>
    </source>
</reference>
<dbReference type="AlphaFoldDB" id="A0A409VGG1"/>
<dbReference type="Proteomes" id="UP000284706">
    <property type="component" value="Unassembled WGS sequence"/>
</dbReference>
<organism evidence="2 3">
    <name type="scientific">Gymnopilus dilepis</name>
    <dbReference type="NCBI Taxonomy" id="231916"/>
    <lineage>
        <taxon>Eukaryota</taxon>
        <taxon>Fungi</taxon>
        <taxon>Dikarya</taxon>
        <taxon>Basidiomycota</taxon>
        <taxon>Agaricomycotina</taxon>
        <taxon>Agaricomycetes</taxon>
        <taxon>Agaricomycetidae</taxon>
        <taxon>Agaricales</taxon>
        <taxon>Agaricineae</taxon>
        <taxon>Hymenogastraceae</taxon>
        <taxon>Gymnopilus</taxon>
    </lineage>
</organism>
<evidence type="ECO:0000313" key="3">
    <source>
        <dbReference type="Proteomes" id="UP000284706"/>
    </source>
</evidence>
<comment type="caution">
    <text evidence="2">The sequence shown here is derived from an EMBL/GenBank/DDBJ whole genome shotgun (WGS) entry which is preliminary data.</text>
</comment>
<evidence type="ECO:0000313" key="2">
    <source>
        <dbReference type="EMBL" id="PPQ65349.1"/>
    </source>
</evidence>
<gene>
    <name evidence="2" type="ORF">CVT26_000064</name>
</gene>